<accession>A0AA49ESI6</accession>
<keyword evidence="3" id="KW-1185">Reference proteome</keyword>
<keyword evidence="1" id="KW-0472">Membrane</keyword>
<dbReference type="EMBL" id="OQ709216">
    <property type="protein sequence ID" value="WGH21413.1"/>
    <property type="molecule type" value="Genomic_DNA"/>
</dbReference>
<reference evidence="2" key="1">
    <citation type="submission" date="2023-03" db="EMBL/GenBank/DDBJ databases">
        <authorList>
            <person name="Barcik Weissman S.N."/>
            <person name="Chang S."/>
            <person name="Chen D.A."/>
            <person name="Chew B."/>
            <person name="De Jesus J.L."/>
            <person name="Han M.T."/>
            <person name="Hsu T.-Y."/>
            <person name="Rivera W."/>
            <person name="Vu T.L."/>
            <person name="Garza D.R."/>
            <person name="Stephenson J.C."/>
            <person name="Zorawik M."/>
            <person name="Reddi K."/>
            <person name="Freise A.C."/>
            <person name="Furlong K.P."/>
            <person name="Rudner A.D."/>
            <person name="Beyer A.R."/>
            <person name="Chong R.A."/>
            <person name="Edgington N.P."/>
            <person name="Garcia Costas A.M."/>
            <person name="Gibb B.P."/>
            <person name="Klyczek K.K."/>
            <person name="Swerdlow S.J."/>
            <person name="Russell D.A."/>
            <person name="Jacobs-Sera D."/>
            <person name="Hatfull G.F."/>
        </authorList>
    </citation>
    <scope>NUCLEOTIDE SEQUENCE</scope>
</reference>
<organism evidence="2 3">
    <name type="scientific">Arthrobacter phage Emotion</name>
    <dbReference type="NCBI Taxonomy" id="3038361"/>
    <lineage>
        <taxon>Viruses</taxon>
        <taxon>Duplodnaviria</taxon>
        <taxon>Heunggongvirae</taxon>
        <taxon>Uroviricota</taxon>
        <taxon>Caudoviricetes</taxon>
        <taxon>Casidaviridae</taxon>
        <taxon>Emotionvirus</taxon>
        <taxon>Emotionvirus emotion</taxon>
    </lineage>
</organism>
<sequence>MRNRAWFIALALIVLWGISQLVLVGVALGAMALSR</sequence>
<proteinExistence type="predicted"/>
<name>A0AA49ESI6_9CAUD</name>
<keyword evidence="1" id="KW-1133">Transmembrane helix</keyword>
<evidence type="ECO:0000256" key="1">
    <source>
        <dbReference type="SAM" id="Phobius"/>
    </source>
</evidence>
<feature type="transmembrane region" description="Helical" evidence="1">
    <location>
        <begin position="6"/>
        <end position="33"/>
    </location>
</feature>
<gene>
    <name evidence="2" type="primary">64</name>
    <name evidence="2" type="ORF">SEA_EMOTION_64</name>
</gene>
<keyword evidence="1" id="KW-0812">Transmembrane</keyword>
<evidence type="ECO:0000313" key="2">
    <source>
        <dbReference type="EMBL" id="WGH21413.1"/>
    </source>
</evidence>
<evidence type="ECO:0000313" key="3">
    <source>
        <dbReference type="Proteomes" id="UP001240749"/>
    </source>
</evidence>
<protein>
    <submittedName>
        <fullName evidence="2">Membrane protein</fullName>
    </submittedName>
</protein>
<dbReference type="Proteomes" id="UP001240749">
    <property type="component" value="Segment"/>
</dbReference>